<dbReference type="EMBL" id="JAWDGP010008077">
    <property type="protein sequence ID" value="KAK3691754.1"/>
    <property type="molecule type" value="Genomic_DNA"/>
</dbReference>
<sequence>MIWVAKKKKKHDPYVEPIYTGVLQSMSAHPVIRTNVVADGNFNKGNEAWVMEEGDEGCCIMLKNRRGHLAKQVICASNPVGIVPSDNFSRNSSGQRIQFQVVLQLKKKIKREIHIAKARRSHA</sequence>
<proteinExistence type="predicted"/>
<accession>A0AAE0XF30</accession>
<comment type="caution">
    <text evidence="1">The sequence shown here is derived from an EMBL/GenBank/DDBJ whole genome shotgun (WGS) entry which is preliminary data.</text>
</comment>
<evidence type="ECO:0000313" key="2">
    <source>
        <dbReference type="Proteomes" id="UP001283361"/>
    </source>
</evidence>
<dbReference type="AlphaFoldDB" id="A0AAE0XF30"/>
<dbReference type="Proteomes" id="UP001283361">
    <property type="component" value="Unassembled WGS sequence"/>
</dbReference>
<keyword evidence="2" id="KW-1185">Reference proteome</keyword>
<evidence type="ECO:0000313" key="1">
    <source>
        <dbReference type="EMBL" id="KAK3691754.1"/>
    </source>
</evidence>
<organism evidence="1 2">
    <name type="scientific">Elysia crispata</name>
    <name type="common">lettuce slug</name>
    <dbReference type="NCBI Taxonomy" id="231223"/>
    <lineage>
        <taxon>Eukaryota</taxon>
        <taxon>Metazoa</taxon>
        <taxon>Spiralia</taxon>
        <taxon>Lophotrochozoa</taxon>
        <taxon>Mollusca</taxon>
        <taxon>Gastropoda</taxon>
        <taxon>Heterobranchia</taxon>
        <taxon>Euthyneura</taxon>
        <taxon>Panpulmonata</taxon>
        <taxon>Sacoglossa</taxon>
        <taxon>Placobranchoidea</taxon>
        <taxon>Plakobranchidae</taxon>
        <taxon>Elysia</taxon>
    </lineage>
</organism>
<name>A0AAE0XF30_9GAST</name>
<reference evidence="1" key="1">
    <citation type="journal article" date="2023" name="G3 (Bethesda)">
        <title>A reference genome for the long-term kleptoplast-retaining sea slug Elysia crispata morphotype clarki.</title>
        <authorList>
            <person name="Eastman K.E."/>
            <person name="Pendleton A.L."/>
            <person name="Shaikh M.A."/>
            <person name="Suttiyut T."/>
            <person name="Ogas R."/>
            <person name="Tomko P."/>
            <person name="Gavelis G."/>
            <person name="Widhalm J.R."/>
            <person name="Wisecaver J.H."/>
        </authorList>
    </citation>
    <scope>NUCLEOTIDE SEQUENCE</scope>
    <source>
        <strain evidence="1">ECLA1</strain>
    </source>
</reference>
<protein>
    <submittedName>
        <fullName evidence="1">Uncharacterized protein</fullName>
    </submittedName>
</protein>
<gene>
    <name evidence="1" type="ORF">RRG08_014020</name>
</gene>